<evidence type="ECO:0000256" key="6">
    <source>
        <dbReference type="ARBA" id="ARBA00023211"/>
    </source>
</evidence>
<dbReference type="EMBL" id="AOHW01000048">
    <property type="protein sequence ID" value="ELY37257.1"/>
    <property type="molecule type" value="Genomic_DNA"/>
</dbReference>
<evidence type="ECO:0000313" key="9">
    <source>
        <dbReference type="Proteomes" id="UP000011599"/>
    </source>
</evidence>
<comment type="cofactor">
    <cofactor evidence="1">
        <name>Mn(2+)</name>
        <dbReference type="ChEBI" id="CHEBI:29035"/>
    </cofactor>
</comment>
<accession>L9VJU9</accession>
<keyword evidence="4 8" id="KW-0378">Hydrolase</keyword>
<dbReference type="PROSITE" id="PS00893">
    <property type="entry name" value="NUDIX_BOX"/>
    <property type="match status" value="1"/>
</dbReference>
<evidence type="ECO:0000256" key="5">
    <source>
        <dbReference type="ARBA" id="ARBA00022842"/>
    </source>
</evidence>
<evidence type="ECO:0000256" key="3">
    <source>
        <dbReference type="ARBA" id="ARBA00022723"/>
    </source>
</evidence>
<keyword evidence="9" id="KW-1185">Reference proteome</keyword>
<gene>
    <name evidence="8" type="ORF">C496_20510</name>
</gene>
<dbReference type="CDD" id="cd03426">
    <property type="entry name" value="NUDIX_CoAse_Nudt7"/>
    <property type="match status" value="1"/>
</dbReference>
<dbReference type="STRING" id="1114856.GCA_000383975_00579"/>
<dbReference type="PATRIC" id="fig|1114856.3.peg.4232"/>
<dbReference type="Gene3D" id="3.90.79.10">
    <property type="entry name" value="Nucleoside Triphosphate Pyrophosphohydrolase"/>
    <property type="match status" value="1"/>
</dbReference>
<dbReference type="Proteomes" id="UP000011599">
    <property type="component" value="Unassembled WGS sequence"/>
</dbReference>
<comment type="caution">
    <text evidence="8">The sequence shown here is derived from an EMBL/GenBank/DDBJ whole genome shotgun (WGS) entry which is preliminary data.</text>
</comment>
<evidence type="ECO:0000313" key="8">
    <source>
        <dbReference type="EMBL" id="ELY37257.1"/>
    </source>
</evidence>
<dbReference type="AlphaFoldDB" id="L9VJU9"/>
<dbReference type="GO" id="GO:0046872">
    <property type="term" value="F:metal ion binding"/>
    <property type="evidence" value="ECO:0007669"/>
    <property type="project" value="UniProtKB-KW"/>
</dbReference>
<evidence type="ECO:0000256" key="4">
    <source>
        <dbReference type="ARBA" id="ARBA00022801"/>
    </source>
</evidence>
<evidence type="ECO:0000256" key="2">
    <source>
        <dbReference type="ARBA" id="ARBA00001946"/>
    </source>
</evidence>
<evidence type="ECO:0000256" key="1">
    <source>
        <dbReference type="ARBA" id="ARBA00001936"/>
    </source>
</evidence>
<dbReference type="PROSITE" id="PS51462">
    <property type="entry name" value="NUDIX"/>
    <property type="match status" value="1"/>
</dbReference>
<dbReference type="InterPro" id="IPR020084">
    <property type="entry name" value="NUDIX_hydrolase_CS"/>
</dbReference>
<proteinExistence type="predicted"/>
<name>L9VJU9_9EURY</name>
<dbReference type="PANTHER" id="PTHR12992">
    <property type="entry name" value="NUDIX HYDROLASE"/>
    <property type="match status" value="1"/>
</dbReference>
<dbReference type="InterPro" id="IPR015797">
    <property type="entry name" value="NUDIX_hydrolase-like_dom_sf"/>
</dbReference>
<dbReference type="eggNOG" id="arCOG01072">
    <property type="taxonomic scope" value="Archaea"/>
</dbReference>
<protein>
    <submittedName>
        <fullName evidence="8">NUDIX hydrolase</fullName>
    </submittedName>
</protein>
<dbReference type="SUPFAM" id="SSF55811">
    <property type="entry name" value="Nudix"/>
    <property type="match status" value="1"/>
</dbReference>
<dbReference type="InterPro" id="IPR045121">
    <property type="entry name" value="CoAse"/>
</dbReference>
<dbReference type="InterPro" id="IPR000086">
    <property type="entry name" value="NUDIX_hydrolase_dom"/>
</dbReference>
<comment type="cofactor">
    <cofactor evidence="2">
        <name>Mg(2+)</name>
        <dbReference type="ChEBI" id="CHEBI:18420"/>
    </cofactor>
</comment>
<organism evidence="8 9">
    <name type="scientific">Natronorubrum tibetense GA33</name>
    <dbReference type="NCBI Taxonomy" id="1114856"/>
    <lineage>
        <taxon>Archaea</taxon>
        <taxon>Methanobacteriati</taxon>
        <taxon>Methanobacteriota</taxon>
        <taxon>Stenosarchaea group</taxon>
        <taxon>Halobacteria</taxon>
        <taxon>Halobacteriales</taxon>
        <taxon>Natrialbaceae</taxon>
        <taxon>Natronorubrum</taxon>
    </lineage>
</organism>
<reference evidence="8 9" key="1">
    <citation type="journal article" date="2014" name="PLoS Genet.">
        <title>Phylogenetically driven sequencing of extremely halophilic archaea reveals strategies for static and dynamic osmo-response.</title>
        <authorList>
            <person name="Becker E.A."/>
            <person name="Seitzer P.M."/>
            <person name="Tritt A."/>
            <person name="Larsen D."/>
            <person name="Krusor M."/>
            <person name="Yao A.I."/>
            <person name="Wu D."/>
            <person name="Madern D."/>
            <person name="Eisen J.A."/>
            <person name="Darling A.E."/>
            <person name="Facciotti M.T."/>
        </authorList>
    </citation>
    <scope>NUCLEOTIDE SEQUENCE [LARGE SCALE GENOMIC DNA]</scope>
    <source>
        <strain evidence="8 9">GA33</strain>
    </source>
</reference>
<keyword evidence="6" id="KW-0464">Manganese</keyword>
<dbReference type="GO" id="GO:0010945">
    <property type="term" value="F:coenzyme A diphosphatase activity"/>
    <property type="evidence" value="ECO:0007669"/>
    <property type="project" value="InterPro"/>
</dbReference>
<sequence>MRANGTDWRRASSELRITVNADEHPMSQKSLTLEPVASHEPLEIDDQEYDAAVLAPVIERDGEDHLLFTRRADDLGEHPGQMSFPGGGAEPVDETILDTALRESNEEIGLDPGEVEVVGQLDDIRTITEYAVTPFVARVPDREYVGDGNEVAEIVVLPLSGLLDPDNYEYERRDHPYYGDVVIHYFHVDGYTVWGATGRILVQLLELTTEFEAPEGLDRTHY</sequence>
<dbReference type="PANTHER" id="PTHR12992:SF11">
    <property type="entry name" value="MITOCHONDRIAL COENZYME A DIPHOSPHATASE NUDT8"/>
    <property type="match status" value="1"/>
</dbReference>
<keyword evidence="5" id="KW-0460">Magnesium</keyword>
<evidence type="ECO:0000259" key="7">
    <source>
        <dbReference type="PROSITE" id="PS51462"/>
    </source>
</evidence>
<dbReference type="Pfam" id="PF00293">
    <property type="entry name" value="NUDIX"/>
    <property type="match status" value="1"/>
</dbReference>
<keyword evidence="3" id="KW-0479">Metal-binding</keyword>
<feature type="domain" description="Nudix hydrolase" evidence="7">
    <location>
        <begin position="48"/>
        <end position="183"/>
    </location>
</feature>